<dbReference type="InterPro" id="IPR035940">
    <property type="entry name" value="CAP_sf"/>
</dbReference>
<dbReference type="Gene3D" id="3.40.33.10">
    <property type="entry name" value="CAP"/>
    <property type="match status" value="1"/>
</dbReference>
<dbReference type="Gene3D" id="2.60.40.1080">
    <property type="match status" value="1"/>
</dbReference>
<dbReference type="InterPro" id="IPR013378">
    <property type="entry name" value="InlB-like_B-rpt"/>
</dbReference>
<dbReference type="CDD" id="cd05379">
    <property type="entry name" value="CAP_bacterial"/>
    <property type="match status" value="1"/>
</dbReference>
<dbReference type="Gene3D" id="3.80.10.10">
    <property type="entry name" value="Ribonuclease Inhibitor"/>
    <property type="match status" value="1"/>
</dbReference>
<evidence type="ECO:0000259" key="3">
    <source>
        <dbReference type="Pfam" id="PF00188"/>
    </source>
</evidence>
<reference evidence="4 5" key="1">
    <citation type="submission" date="2019-03" db="EMBL/GenBank/DDBJ databases">
        <title>Genomic Encyclopedia of Type Strains, Phase IV (KMG-IV): sequencing the most valuable type-strain genomes for metagenomic binning, comparative biology and taxonomic classification.</title>
        <authorList>
            <person name="Goeker M."/>
        </authorList>
    </citation>
    <scope>NUCLEOTIDE SEQUENCE [LARGE SCALE GENOMIC DNA]</scope>
    <source>
        <strain evidence="4 5">DSM 29481</strain>
    </source>
</reference>
<dbReference type="SUPFAM" id="SSF49265">
    <property type="entry name" value="Fibronectin type III"/>
    <property type="match status" value="1"/>
</dbReference>
<dbReference type="InterPro" id="IPR014044">
    <property type="entry name" value="CAP_dom"/>
</dbReference>
<dbReference type="Proteomes" id="UP000295773">
    <property type="component" value="Unassembled WGS sequence"/>
</dbReference>
<dbReference type="PANTHER" id="PTHR45661:SF3">
    <property type="entry name" value="IG-LIKE DOMAIN-CONTAINING PROTEIN"/>
    <property type="match status" value="1"/>
</dbReference>
<dbReference type="InterPro" id="IPR036116">
    <property type="entry name" value="FN3_sf"/>
</dbReference>
<proteinExistence type="predicted"/>
<dbReference type="PANTHER" id="PTHR45661">
    <property type="entry name" value="SURFACE ANTIGEN"/>
    <property type="match status" value="1"/>
</dbReference>
<sequence>MKLKKIIVVLLACMLGMAMGEQPFFQMKAKENGNISFAERESQKTSQTNPINKEASKGYQLTRPASKVKALKSVSASTDSKTYTLTANIHAVLQGDTLTISGTGEIPDYDKSTAPWGDYDYDIKKVIINKGITSIGQQAFRYLYALESVSLPAGLTSIKDSAFYRCRRLQKVSGGESLKSIGEGAFVLCSDLTSFTFPEGLTTIESFAFQDTALSTVTLPASLKTCKELAFMRSVSTFNVAAGNPVYSSKDGVLYNKDKTELVAYPANKTSASFTIPSSVTTIASYAFSDVEELQAIYIPSSVKTMKDWVFVRSGITSLTLPSSLKELGYGVAEDCQNLTTATIHASLDTLPYLSFSECKKLNSVVFDGKITTIFARAFYRCDSLSNIVFPNSLKQINVYAFYGCKKLTSLKFPSSLEYIEAGAFEAAGVDLAKVVPSTLSKMSDGSYIQIENLKIKGTSMYTEAKKVLDLVNKERRANGRADLIMDETLFEAAQQRAAELAVYYSHTRPSGLSCYSVSSLIDGENIAAAQSNANSVMNDWNHSLGHHSNIINGSFQSIGIGCFYHDGVHYWVQVFSRSKGTKKTTYASDALKTYQIQAKYNSQNYSISSTSKTIKPNASTTLSVYGQNNGWSLVRYEVEPSVIQWSSGDSSIANIRNGVVTGVKGGSTKVYALCPNGKKLTVNITVQPNTYKITYYLNGGTQQGNPSTYNNTSNTITLKNPTRKGYTFKGWYSDSKYKYRVTSIKKGSTGNKTLYAKWSKNTYKLSYQLNGGKNGKNPSSYTVTSNTITLKSPTRKGYTFKGWYSDSKYKYKVTSIKKGSTGNKTLYAKWSKNTYKLSYQLNGGKNGKNPSSYTATSNTITLKSPTRKGYTFKGWYSDSKYKYKVTSIKKGSTGNKTLYAKWSKNTYKLSYQLNGGKNGKNPSSYTVTSNTITLKSPTRKGYTFKGWYSDSKYKYKVTSIKKGSTGNKKLYARWSKLSVGKGKTPTLKNSAKGKLSVKYGKVTYAKGYQITYSTSSKFTKSTTKSLYTSATSKTLSNMKIKKTYYVKVRAYQTDSLGSKVFGSYSTVRKVYIKY</sequence>
<dbReference type="InterPro" id="IPR026906">
    <property type="entry name" value="LRR_5"/>
</dbReference>
<evidence type="ECO:0000256" key="2">
    <source>
        <dbReference type="SAM" id="SignalP"/>
    </source>
</evidence>
<comment type="caution">
    <text evidence="4">The sequence shown here is derived from an EMBL/GenBank/DDBJ whole genome shotgun (WGS) entry which is preliminary data.</text>
</comment>
<dbReference type="EMBL" id="SMBP01000011">
    <property type="protein sequence ID" value="TCU59089.1"/>
    <property type="molecule type" value="Genomic_DNA"/>
</dbReference>
<protein>
    <submittedName>
        <fullName evidence="4">Putative repeat protein (TIGR02543 family)</fullName>
    </submittedName>
</protein>
<organism evidence="4 5">
    <name type="scientific">Longicatena caecimuris</name>
    <dbReference type="NCBI Taxonomy" id="1796635"/>
    <lineage>
        <taxon>Bacteria</taxon>
        <taxon>Bacillati</taxon>
        <taxon>Bacillota</taxon>
        <taxon>Erysipelotrichia</taxon>
        <taxon>Erysipelotrichales</taxon>
        <taxon>Erysipelotrichaceae</taxon>
        <taxon>Longicatena</taxon>
    </lineage>
</organism>
<dbReference type="Pfam" id="PF00188">
    <property type="entry name" value="CAP"/>
    <property type="match status" value="1"/>
</dbReference>
<dbReference type="AlphaFoldDB" id="A0A4R3TCX6"/>
<dbReference type="SUPFAM" id="SSF55797">
    <property type="entry name" value="PR-1-like"/>
    <property type="match status" value="1"/>
</dbReference>
<evidence type="ECO:0000313" key="5">
    <source>
        <dbReference type="Proteomes" id="UP000295773"/>
    </source>
</evidence>
<dbReference type="Gene3D" id="2.60.40.4270">
    <property type="entry name" value="Listeria-Bacteroides repeat domain"/>
    <property type="match status" value="4"/>
</dbReference>
<gene>
    <name evidence="4" type="ORF">EDD61_11117</name>
</gene>
<accession>A0A4R3TCX6</accession>
<dbReference type="SUPFAM" id="SSF49373">
    <property type="entry name" value="Invasin/intimin cell-adhesion fragments"/>
    <property type="match status" value="1"/>
</dbReference>
<dbReference type="InterPro" id="IPR042229">
    <property type="entry name" value="Listeria/Bacterioides_rpt_sf"/>
</dbReference>
<feature type="signal peptide" evidence="2">
    <location>
        <begin position="1"/>
        <end position="20"/>
    </location>
</feature>
<dbReference type="GO" id="GO:0030313">
    <property type="term" value="C:cell envelope"/>
    <property type="evidence" value="ECO:0007669"/>
    <property type="project" value="UniProtKB-SubCell"/>
</dbReference>
<comment type="subcellular location">
    <subcellularLocation>
        <location evidence="1">Cell envelope</location>
    </subcellularLocation>
</comment>
<feature type="domain" description="SCP" evidence="3">
    <location>
        <begin position="469"/>
        <end position="576"/>
    </location>
</feature>
<name>A0A4R3TCX6_9FIRM</name>
<keyword evidence="5" id="KW-1185">Reference proteome</keyword>
<dbReference type="InterPro" id="IPR008964">
    <property type="entry name" value="Invasin/intimin_cell_adhesion"/>
</dbReference>
<dbReference type="SUPFAM" id="SSF52058">
    <property type="entry name" value="L domain-like"/>
    <property type="match status" value="2"/>
</dbReference>
<feature type="chain" id="PRO_5020593425" evidence="2">
    <location>
        <begin position="21"/>
        <end position="1075"/>
    </location>
</feature>
<dbReference type="InterPro" id="IPR032675">
    <property type="entry name" value="LRR_dom_sf"/>
</dbReference>
<evidence type="ECO:0000256" key="1">
    <source>
        <dbReference type="ARBA" id="ARBA00004196"/>
    </source>
</evidence>
<keyword evidence="2" id="KW-0732">Signal</keyword>
<dbReference type="Pfam" id="PF13306">
    <property type="entry name" value="LRR_5"/>
    <property type="match status" value="2"/>
</dbReference>
<dbReference type="Pfam" id="PF09479">
    <property type="entry name" value="Flg_new"/>
    <property type="match status" value="4"/>
</dbReference>
<dbReference type="NCBIfam" id="TIGR02543">
    <property type="entry name" value="List_Bact_rpt"/>
    <property type="match status" value="4"/>
</dbReference>
<evidence type="ECO:0000313" key="4">
    <source>
        <dbReference type="EMBL" id="TCU59089.1"/>
    </source>
</evidence>
<dbReference type="InterPro" id="IPR053139">
    <property type="entry name" value="Surface_bspA-like"/>
</dbReference>
<dbReference type="RefSeq" id="WP_132224883.1">
    <property type="nucleotide sequence ID" value="NZ_JANKBG010000011.1"/>
</dbReference>